<reference evidence="9 10" key="1">
    <citation type="submission" date="2018-04" db="EMBL/GenBank/DDBJ databases">
        <title>Genomic Encyclopedia of Type Strains, Phase IV (KMG-IV): sequencing the most valuable type-strain genomes for metagenomic binning, comparative biology and taxonomic classification.</title>
        <authorList>
            <person name="Goeker M."/>
        </authorList>
    </citation>
    <scope>NUCLEOTIDE SEQUENCE [LARGE SCALE GENOMIC DNA]</scope>
    <source>
        <strain evidence="9 10">DSM 104150</strain>
    </source>
</reference>
<dbReference type="InterPro" id="IPR005017">
    <property type="entry name" value="OMPP1/FadL/TodX"/>
</dbReference>
<feature type="signal peptide" evidence="8">
    <location>
        <begin position="1"/>
        <end position="19"/>
    </location>
</feature>
<keyword evidence="7" id="KW-0998">Cell outer membrane</keyword>
<keyword evidence="4" id="KW-0812">Transmembrane</keyword>
<evidence type="ECO:0000256" key="3">
    <source>
        <dbReference type="ARBA" id="ARBA00022452"/>
    </source>
</evidence>
<keyword evidence="10" id="KW-1185">Reference proteome</keyword>
<evidence type="ECO:0000256" key="5">
    <source>
        <dbReference type="ARBA" id="ARBA00022729"/>
    </source>
</evidence>
<dbReference type="Pfam" id="PF03349">
    <property type="entry name" value="Toluene_X"/>
    <property type="match status" value="1"/>
</dbReference>
<protein>
    <submittedName>
        <fullName evidence="9">Long-chain fatty acid transport protein</fullName>
    </submittedName>
</protein>
<evidence type="ECO:0000313" key="10">
    <source>
        <dbReference type="Proteomes" id="UP000248330"/>
    </source>
</evidence>
<proteinExistence type="inferred from homology"/>
<feature type="chain" id="PRO_5016408370" evidence="8">
    <location>
        <begin position="20"/>
        <end position="415"/>
    </location>
</feature>
<sequence>MKRRIAALVCLSASTGASATYGPFEHGYGIKSMGAGGVGFAHAEDGSTLNANPATAALLGHRLDAGLNWVTVLPGGRLLGNAAGPDDTFKSDGQRHFPIPQGAYVRPLTGRVTVGATMFAAGLGSDYKRNPYARFGGDPRGGLGLNQAGVSCVIAFRPHPDHALGFSLNLGYRELEIEGIQPFASLSENPGKFTNQGRDGGFGGSVTVGWVGDLGGGLSVGAAYRSRTWIERLDDYAGVLPNQGQLDLPAIWGGGLAYRFTPDVTVSVDVQHVEYEQVAAFGNPLSRLDEGKPLGSDDGPGFGWDDQTIYKIGVVWKPRERLTLRAGYSESTVIVQPSDTLFSLLAQVTGKRHVTVGFTQELRGGWEFSGYYAHMGRNEVAGENSIPAALGGGEANVFIRSYSGGFSLGRRFGGP</sequence>
<evidence type="ECO:0000256" key="8">
    <source>
        <dbReference type="SAM" id="SignalP"/>
    </source>
</evidence>
<dbReference type="GO" id="GO:0015483">
    <property type="term" value="F:long-chain fatty acid transporting porin activity"/>
    <property type="evidence" value="ECO:0007669"/>
    <property type="project" value="TreeGrafter"/>
</dbReference>
<evidence type="ECO:0000256" key="7">
    <source>
        <dbReference type="ARBA" id="ARBA00023237"/>
    </source>
</evidence>
<name>A0A318EFX1_9GAMM</name>
<evidence type="ECO:0000256" key="1">
    <source>
        <dbReference type="ARBA" id="ARBA00004571"/>
    </source>
</evidence>
<keyword evidence="3" id="KW-1134">Transmembrane beta strand</keyword>
<dbReference type="RefSeq" id="WP_170124011.1">
    <property type="nucleotide sequence ID" value="NZ_CAKZQT010000001.1"/>
</dbReference>
<evidence type="ECO:0000256" key="6">
    <source>
        <dbReference type="ARBA" id="ARBA00023136"/>
    </source>
</evidence>
<dbReference type="PANTHER" id="PTHR35093">
    <property type="entry name" value="OUTER MEMBRANE PROTEIN NMB0088-RELATED"/>
    <property type="match status" value="1"/>
</dbReference>
<dbReference type="AlphaFoldDB" id="A0A318EFX1"/>
<evidence type="ECO:0000313" key="9">
    <source>
        <dbReference type="EMBL" id="PXV67109.1"/>
    </source>
</evidence>
<gene>
    <name evidence="9" type="ORF">C8D93_10686</name>
</gene>
<comment type="caution">
    <text evidence="9">The sequence shown here is derived from an EMBL/GenBank/DDBJ whole genome shotgun (WGS) entry which is preliminary data.</text>
</comment>
<evidence type="ECO:0000256" key="4">
    <source>
        <dbReference type="ARBA" id="ARBA00022692"/>
    </source>
</evidence>
<keyword evidence="5 8" id="KW-0732">Signal</keyword>
<organism evidence="9 10">
    <name type="scientific">Sinimarinibacterium flocculans</name>
    <dbReference type="NCBI Taxonomy" id="985250"/>
    <lineage>
        <taxon>Bacteria</taxon>
        <taxon>Pseudomonadati</taxon>
        <taxon>Pseudomonadota</taxon>
        <taxon>Gammaproteobacteria</taxon>
        <taxon>Nevskiales</taxon>
        <taxon>Nevskiaceae</taxon>
        <taxon>Sinimarinibacterium</taxon>
    </lineage>
</organism>
<dbReference type="EMBL" id="QICN01000006">
    <property type="protein sequence ID" value="PXV67109.1"/>
    <property type="molecule type" value="Genomic_DNA"/>
</dbReference>
<dbReference type="SUPFAM" id="SSF56935">
    <property type="entry name" value="Porins"/>
    <property type="match status" value="1"/>
</dbReference>
<comment type="subcellular location">
    <subcellularLocation>
        <location evidence="1">Cell outer membrane</location>
        <topology evidence="1">Multi-pass membrane protein</topology>
    </subcellularLocation>
</comment>
<dbReference type="Proteomes" id="UP000248330">
    <property type="component" value="Unassembled WGS sequence"/>
</dbReference>
<keyword evidence="6" id="KW-0472">Membrane</keyword>
<evidence type="ECO:0000256" key="2">
    <source>
        <dbReference type="ARBA" id="ARBA00008163"/>
    </source>
</evidence>
<dbReference type="PANTHER" id="PTHR35093:SF8">
    <property type="entry name" value="OUTER MEMBRANE PROTEIN NMB0088-RELATED"/>
    <property type="match status" value="1"/>
</dbReference>
<accession>A0A318EFX1</accession>
<dbReference type="GO" id="GO:0009279">
    <property type="term" value="C:cell outer membrane"/>
    <property type="evidence" value="ECO:0007669"/>
    <property type="project" value="UniProtKB-SubCell"/>
</dbReference>
<dbReference type="Gene3D" id="2.40.160.60">
    <property type="entry name" value="Outer membrane protein transport protein (OMPP1/FadL/TodX)"/>
    <property type="match status" value="1"/>
</dbReference>
<comment type="similarity">
    <text evidence="2">Belongs to the OmpP1/FadL family.</text>
</comment>